<accession>X0VG08</accession>
<feature type="non-terminal residue" evidence="2">
    <location>
        <position position="158"/>
    </location>
</feature>
<feature type="transmembrane region" description="Helical" evidence="1">
    <location>
        <begin position="77"/>
        <end position="97"/>
    </location>
</feature>
<feature type="transmembrane region" description="Helical" evidence="1">
    <location>
        <begin position="47"/>
        <end position="71"/>
    </location>
</feature>
<organism evidence="2">
    <name type="scientific">marine sediment metagenome</name>
    <dbReference type="NCBI Taxonomy" id="412755"/>
    <lineage>
        <taxon>unclassified sequences</taxon>
        <taxon>metagenomes</taxon>
        <taxon>ecological metagenomes</taxon>
    </lineage>
</organism>
<dbReference type="EMBL" id="BARS01011206">
    <property type="protein sequence ID" value="GAF99450.1"/>
    <property type="molecule type" value="Genomic_DNA"/>
</dbReference>
<comment type="caution">
    <text evidence="2">The sequence shown here is derived from an EMBL/GenBank/DDBJ whole genome shotgun (WGS) entry which is preliminary data.</text>
</comment>
<evidence type="ECO:0000313" key="2">
    <source>
        <dbReference type="EMBL" id="GAF99450.1"/>
    </source>
</evidence>
<proteinExistence type="predicted"/>
<protein>
    <submittedName>
        <fullName evidence="2">Uncharacterized protein</fullName>
    </submittedName>
</protein>
<name>X0VG08_9ZZZZ</name>
<feature type="transmembrane region" description="Helical" evidence="1">
    <location>
        <begin position="6"/>
        <end position="26"/>
    </location>
</feature>
<keyword evidence="1" id="KW-0812">Transmembrane</keyword>
<sequence length="158" mass="17359">MPSPLVNLIRLAIGPFVSLLTMFLILAASCASRTQSLRETSKTSLKYAILLCVSRSVWLVAVYTLVIAAMFRNSPLYWVLVVCGNVMMCYVTVAAVLSAARLTESVHVDLTDPLWPQCLECGYSLRGLPTVEDFCREGLRQSHEQAPASQESGQCPEC</sequence>
<keyword evidence="1" id="KW-1133">Transmembrane helix</keyword>
<reference evidence="2" key="1">
    <citation type="journal article" date="2014" name="Front. Microbiol.">
        <title>High frequency of phylogenetically diverse reductive dehalogenase-homologous genes in deep subseafloor sedimentary metagenomes.</title>
        <authorList>
            <person name="Kawai M."/>
            <person name="Futagami T."/>
            <person name="Toyoda A."/>
            <person name="Takaki Y."/>
            <person name="Nishi S."/>
            <person name="Hori S."/>
            <person name="Arai W."/>
            <person name="Tsubouchi T."/>
            <person name="Morono Y."/>
            <person name="Uchiyama I."/>
            <person name="Ito T."/>
            <person name="Fujiyama A."/>
            <person name="Inagaki F."/>
            <person name="Takami H."/>
        </authorList>
    </citation>
    <scope>NUCLEOTIDE SEQUENCE</scope>
    <source>
        <strain evidence="2">Expedition CK06-06</strain>
    </source>
</reference>
<dbReference type="AlphaFoldDB" id="X0VG08"/>
<gene>
    <name evidence="2" type="ORF">S01H1_20474</name>
</gene>
<evidence type="ECO:0000256" key="1">
    <source>
        <dbReference type="SAM" id="Phobius"/>
    </source>
</evidence>
<keyword evidence="1" id="KW-0472">Membrane</keyword>